<dbReference type="Gene3D" id="2.40.128.710">
    <property type="entry name" value="Surface-adhesin protein E"/>
    <property type="match status" value="1"/>
</dbReference>
<dbReference type="Proteomes" id="UP000214610">
    <property type="component" value="Unassembled WGS sequence"/>
</dbReference>
<evidence type="ECO:0000313" key="3">
    <source>
        <dbReference type="EMBL" id="OXE47801.1"/>
    </source>
</evidence>
<feature type="signal peptide" evidence="1">
    <location>
        <begin position="1"/>
        <end position="23"/>
    </location>
</feature>
<protein>
    <recommendedName>
        <fullName evidence="2">Surface-adhesin protein E-like domain-containing protein</fullName>
    </recommendedName>
</protein>
<proteinExistence type="predicted"/>
<dbReference type="GeneID" id="78362843"/>
<comment type="caution">
    <text evidence="3">The sequence shown here is derived from an EMBL/GenBank/DDBJ whole genome shotgun (WGS) entry which is preliminary data.</text>
</comment>
<dbReference type="RefSeq" id="WP_066595385.1">
    <property type="nucleotide sequence ID" value="NZ_CAJTBZ010000007.1"/>
</dbReference>
<dbReference type="AlphaFoldDB" id="A0A227KIL9"/>
<feature type="chain" id="PRO_5011288580" description="Surface-adhesin protein E-like domain-containing protein" evidence="1">
    <location>
        <begin position="24"/>
        <end position="196"/>
    </location>
</feature>
<accession>A0A227KIL9</accession>
<evidence type="ECO:0000256" key="1">
    <source>
        <dbReference type="SAM" id="SignalP"/>
    </source>
</evidence>
<keyword evidence="1" id="KW-0732">Signal</keyword>
<keyword evidence="4" id="KW-1185">Reference proteome</keyword>
<evidence type="ECO:0000259" key="2">
    <source>
        <dbReference type="Pfam" id="PF16747"/>
    </source>
</evidence>
<dbReference type="InterPro" id="IPR043088">
    <property type="entry name" value="Adhesin_E"/>
</dbReference>
<dbReference type="Pfam" id="PF16747">
    <property type="entry name" value="Adhesin_E"/>
    <property type="match status" value="1"/>
</dbReference>
<name>A0A227KIL9_9BURK</name>
<reference evidence="4" key="1">
    <citation type="submission" date="2017-05" db="EMBL/GenBank/DDBJ databases">
        <title>Improved OligoMM genomes.</title>
        <authorList>
            <person name="Garzetti D."/>
        </authorList>
    </citation>
    <scope>NUCLEOTIDE SEQUENCE [LARGE SCALE GENOMIC DNA]</scope>
    <source>
        <strain evidence="4">YL45</strain>
    </source>
</reference>
<evidence type="ECO:0000313" key="4">
    <source>
        <dbReference type="Proteomes" id="UP000214610"/>
    </source>
</evidence>
<sequence length="196" mass="21401">MKKFFLLSVACLLVAAFASETYAARLGGRATIRPRSSAPRTYTPPARVYRPNPAVRRLNQNQAQGTAPVPIPLFIPPILGMNNLEKLTETSYLVKTGIRRKGDEVSFWMLNNKENKDSKSAKIQYKLNCTTRQFTILAGATYSEPMGKGKEISKGRVNDQPHAIPTGTVIDYLHGKLCKKPATAPAVNPAAASSAK</sequence>
<dbReference type="InterPro" id="IPR031939">
    <property type="entry name" value="Adhesin_E-like"/>
</dbReference>
<organism evidence="3 4">
    <name type="scientific">Turicimonas muris</name>
    <dbReference type="NCBI Taxonomy" id="1796652"/>
    <lineage>
        <taxon>Bacteria</taxon>
        <taxon>Pseudomonadati</taxon>
        <taxon>Pseudomonadota</taxon>
        <taxon>Betaproteobacteria</taxon>
        <taxon>Burkholderiales</taxon>
        <taxon>Sutterellaceae</taxon>
        <taxon>Turicimonas</taxon>
    </lineage>
</organism>
<gene>
    <name evidence="3" type="ORF">ADH67_08485</name>
</gene>
<dbReference type="EMBL" id="NHMP01000004">
    <property type="protein sequence ID" value="OXE47801.1"/>
    <property type="molecule type" value="Genomic_DNA"/>
</dbReference>
<feature type="domain" description="Surface-adhesin protein E-like" evidence="2">
    <location>
        <begin position="88"/>
        <end position="179"/>
    </location>
</feature>